<dbReference type="HOGENOM" id="CLU_2510884_0_0_4"/>
<dbReference type="RefSeq" id="WP_002641869.1">
    <property type="nucleotide sequence ID" value="NZ_CP019448.1"/>
</dbReference>
<dbReference type="KEGG" id="smur:BWP33_06110"/>
<dbReference type="AlphaFoldDB" id="V9H5Z1"/>
<accession>V9H5Z1</accession>
<protein>
    <submittedName>
        <fullName evidence="1">Uncharacterized protein</fullName>
    </submittedName>
</protein>
<keyword evidence="2" id="KW-1185">Reference proteome</keyword>
<dbReference type="STRING" id="641147.HMPREF9021_00886"/>
<organism evidence="1 2">
    <name type="scientific">Simonsiella muelleri ATCC 29453</name>
    <dbReference type="NCBI Taxonomy" id="641147"/>
    <lineage>
        <taxon>Bacteria</taxon>
        <taxon>Pseudomonadati</taxon>
        <taxon>Pseudomonadota</taxon>
        <taxon>Betaproteobacteria</taxon>
        <taxon>Neisseriales</taxon>
        <taxon>Neisseriaceae</taxon>
        <taxon>Simonsiella</taxon>
    </lineage>
</organism>
<evidence type="ECO:0000313" key="2">
    <source>
        <dbReference type="Proteomes" id="UP000017813"/>
    </source>
</evidence>
<name>V9H5Z1_9NEIS</name>
<comment type="caution">
    <text evidence="1">The sequence shown here is derived from an EMBL/GenBank/DDBJ whole genome shotgun (WGS) entry which is preliminary data.</text>
</comment>
<evidence type="ECO:0000313" key="1">
    <source>
        <dbReference type="EMBL" id="EFG31058.1"/>
    </source>
</evidence>
<proteinExistence type="predicted"/>
<gene>
    <name evidence="1" type="ORF">HMPREF9021_00886</name>
</gene>
<reference evidence="1 2" key="1">
    <citation type="submission" date="2010-03" db="EMBL/GenBank/DDBJ databases">
        <authorList>
            <consortium name="The Broad Institute Genome Sequencing Platform"/>
            <person name="Ward D."/>
            <person name="Earl A."/>
            <person name="Feldgarden M."/>
            <person name="Gevers D."/>
            <person name="Young S."/>
            <person name="Zeng Q."/>
            <person name="Koehrsen M."/>
            <person name="Alvarado L."/>
            <person name="Berlin A.M."/>
            <person name="Borenstein D."/>
            <person name="Chapman S.B."/>
            <person name="Chen Z."/>
            <person name="Engels R."/>
            <person name="Freedman E."/>
            <person name="Gellesch M."/>
            <person name="Goldberg J."/>
            <person name="Griggs A."/>
            <person name="Gujja S."/>
            <person name="Heilman E.R."/>
            <person name="Heiman D.I."/>
            <person name="Hepburn T.A."/>
            <person name="Howarth C."/>
            <person name="Jen D."/>
            <person name="Larson L."/>
            <person name="Mehta T."/>
            <person name="Park D."/>
            <person name="Pearson M."/>
            <person name="Richards J."/>
            <person name="Roberts A."/>
            <person name="Saif S."/>
            <person name="Shea T.D."/>
            <person name="Shenoy N."/>
            <person name="Sisk P."/>
            <person name="Stolte C."/>
            <person name="Sykes S.N."/>
            <person name="Walk T."/>
            <person name="White J."/>
            <person name="Yandava C."/>
            <person name="Izard J."/>
            <person name="Baranova O.V."/>
            <person name="Blanton J.M."/>
            <person name="Tanner A.C."/>
            <person name="Dewhirst F."/>
            <person name="Haas B."/>
            <person name="Nusbaum C."/>
            <person name="Birren B."/>
        </authorList>
    </citation>
    <scope>NUCLEOTIDE SEQUENCE [LARGE SCALE GENOMIC DNA]</scope>
    <source>
        <strain evidence="1 2">ATCC 29453</strain>
    </source>
</reference>
<dbReference type="EMBL" id="ADCY02000029">
    <property type="protein sequence ID" value="EFG31058.1"/>
    <property type="molecule type" value="Genomic_DNA"/>
</dbReference>
<dbReference type="Proteomes" id="UP000017813">
    <property type="component" value="Unassembled WGS sequence"/>
</dbReference>
<sequence>MLGFQVHHIFPEAMMKDLKKNFKDAGIQSPINANDYSNRINLFNNNDMANVMKEFHTKNPDGMNVARFFGKEIRSLGLDIDLEQN</sequence>
<reference evidence="1 2" key="2">
    <citation type="submission" date="2011-10" db="EMBL/GenBank/DDBJ databases">
        <title>The Genome Sequence of Simonsiella muelleri ATCC 29453.</title>
        <authorList>
            <consortium name="The Broad Institute Genome Sequencing Platform"/>
            <consortium name="The Broad Institute Genome Sequencing Center for Infectious Disease"/>
            <person name="Earl A."/>
            <person name="Ward D."/>
            <person name="Feldgarden M."/>
            <person name="Gevers D."/>
            <person name="Izard J."/>
            <person name="Baranova O.V."/>
            <person name="Blanton J.M."/>
            <person name="Tanner A.C."/>
            <person name="Dewhirst F."/>
            <person name="Young S.K."/>
            <person name="Zeng Q."/>
            <person name="Gargeya S."/>
            <person name="Fitzgerald M."/>
            <person name="Haas B."/>
            <person name="Abouelleil A."/>
            <person name="Alvarado L."/>
            <person name="Arachchi H.M."/>
            <person name="Berlin A."/>
            <person name="Brown A."/>
            <person name="Chapman S.B."/>
            <person name="Chen Z."/>
            <person name="Dunbar C."/>
            <person name="Freedman E."/>
            <person name="Gearin G."/>
            <person name="Goldberg J."/>
            <person name="Griggs A."/>
            <person name="Gujja S."/>
            <person name="Heiman D."/>
            <person name="Howarth C."/>
            <person name="Larson L."/>
            <person name="Lui A."/>
            <person name="MacDonald P.J.P."/>
            <person name="Montmayeur A."/>
            <person name="Murphy C."/>
            <person name="Neiman D."/>
            <person name="Pearson M."/>
            <person name="Priest M."/>
            <person name="Roberts A."/>
            <person name="Saif S."/>
            <person name="Shea T."/>
            <person name="Shenoy N."/>
            <person name="Sisk P."/>
            <person name="Stolte C."/>
            <person name="Sykes S."/>
            <person name="Wortman J."/>
            <person name="Nusbaum C."/>
            <person name="Birren B."/>
        </authorList>
    </citation>
    <scope>NUCLEOTIDE SEQUENCE [LARGE SCALE GENOMIC DNA]</scope>
    <source>
        <strain evidence="1 2">ATCC 29453</strain>
    </source>
</reference>